<keyword evidence="1" id="KW-1133">Transmembrane helix</keyword>
<name>A0A9Q1IX83_SYNKA</name>
<dbReference type="InterPro" id="IPR002152">
    <property type="entry name" value="Glyco_hydro_23"/>
</dbReference>
<dbReference type="GO" id="GO:0003796">
    <property type="term" value="F:lysozyme activity"/>
    <property type="evidence" value="ECO:0007669"/>
    <property type="project" value="InterPro"/>
</dbReference>
<proteinExistence type="predicted"/>
<dbReference type="OrthoDB" id="10021790at2759"/>
<dbReference type="EMBL" id="JAINUF010000006">
    <property type="protein sequence ID" value="KAJ8356110.1"/>
    <property type="molecule type" value="Genomic_DNA"/>
</dbReference>
<dbReference type="PRINTS" id="PR00749">
    <property type="entry name" value="LYSOZYMEG"/>
</dbReference>
<feature type="non-terminal residue" evidence="2">
    <location>
        <position position="122"/>
    </location>
</feature>
<accession>A0A9Q1IX83</accession>
<feature type="transmembrane region" description="Helical" evidence="1">
    <location>
        <begin position="25"/>
        <end position="43"/>
    </location>
</feature>
<dbReference type="AlphaFoldDB" id="A0A9Q1IX83"/>
<reference evidence="2" key="1">
    <citation type="journal article" date="2023" name="Science">
        <title>Genome structures resolve the early diversification of teleost fishes.</title>
        <authorList>
            <person name="Parey E."/>
            <person name="Louis A."/>
            <person name="Montfort J."/>
            <person name="Bouchez O."/>
            <person name="Roques C."/>
            <person name="Iampietro C."/>
            <person name="Lluch J."/>
            <person name="Castinel A."/>
            <person name="Donnadieu C."/>
            <person name="Desvignes T."/>
            <person name="Floi Bucao C."/>
            <person name="Jouanno E."/>
            <person name="Wen M."/>
            <person name="Mejri S."/>
            <person name="Dirks R."/>
            <person name="Jansen H."/>
            <person name="Henkel C."/>
            <person name="Chen W.J."/>
            <person name="Zahm M."/>
            <person name="Cabau C."/>
            <person name="Klopp C."/>
            <person name="Thompson A.W."/>
            <person name="Robinson-Rechavi M."/>
            <person name="Braasch I."/>
            <person name="Lecointre G."/>
            <person name="Bobe J."/>
            <person name="Postlethwait J.H."/>
            <person name="Berthelot C."/>
            <person name="Roest Crollius H."/>
            <person name="Guiguen Y."/>
        </authorList>
    </citation>
    <scope>NUCLEOTIDE SEQUENCE</scope>
    <source>
        <strain evidence="2">WJC10195</strain>
    </source>
</reference>
<dbReference type="Proteomes" id="UP001152622">
    <property type="component" value="Chromosome 6"/>
</dbReference>
<evidence type="ECO:0000313" key="2">
    <source>
        <dbReference type="EMBL" id="KAJ8356110.1"/>
    </source>
</evidence>
<keyword evidence="1" id="KW-0472">Membrane</keyword>
<gene>
    <name evidence="2" type="ORF">SKAU_G00189040</name>
</gene>
<comment type="caution">
    <text evidence="2">The sequence shown here is derived from an EMBL/GenBank/DDBJ whole genome shotgun (WGS) entry which is preliminary data.</text>
</comment>
<keyword evidence="3" id="KW-1185">Reference proteome</keyword>
<dbReference type="Gene3D" id="1.10.530.10">
    <property type="match status" value="1"/>
</dbReference>
<evidence type="ECO:0000256" key="1">
    <source>
        <dbReference type="SAM" id="Phobius"/>
    </source>
</evidence>
<dbReference type="GO" id="GO:0009253">
    <property type="term" value="P:peptidoglycan catabolic process"/>
    <property type="evidence" value="ECO:0007669"/>
    <property type="project" value="InterPro"/>
</dbReference>
<keyword evidence="1" id="KW-0812">Transmembrane</keyword>
<protein>
    <submittedName>
        <fullName evidence="2">Uncharacterized protein</fullName>
    </submittedName>
</protein>
<sequence>PVVTFYCLLYRPLLYHLLSFDCHQMRIYLFLWLLRFILWGCFVQSRTFSQWCVLSRIFSILASIYGNILKVETTGASQQTANQDGPRNPGVSASHALARADLDRVSQYKGIITNVARAHQID</sequence>
<evidence type="ECO:0000313" key="3">
    <source>
        <dbReference type="Proteomes" id="UP001152622"/>
    </source>
</evidence>
<organism evidence="2 3">
    <name type="scientific">Synaphobranchus kaupii</name>
    <name type="common">Kaup's arrowtooth eel</name>
    <dbReference type="NCBI Taxonomy" id="118154"/>
    <lineage>
        <taxon>Eukaryota</taxon>
        <taxon>Metazoa</taxon>
        <taxon>Chordata</taxon>
        <taxon>Craniata</taxon>
        <taxon>Vertebrata</taxon>
        <taxon>Euteleostomi</taxon>
        <taxon>Actinopterygii</taxon>
        <taxon>Neopterygii</taxon>
        <taxon>Teleostei</taxon>
        <taxon>Anguilliformes</taxon>
        <taxon>Synaphobranchidae</taxon>
        <taxon>Synaphobranchus</taxon>
    </lineage>
</organism>